<dbReference type="OrthoDB" id="2985022at2759"/>
<reference evidence="2 3" key="1">
    <citation type="journal article" date="2015" name="Sci. Rep.">
        <title>Chromosome-level genome map provides insights into diverse defense mechanisms in the medicinal fungus Ganoderma sinense.</title>
        <authorList>
            <person name="Zhu Y."/>
            <person name="Xu J."/>
            <person name="Sun C."/>
            <person name="Zhou S."/>
            <person name="Xu H."/>
            <person name="Nelson D.R."/>
            <person name="Qian J."/>
            <person name="Song J."/>
            <person name="Luo H."/>
            <person name="Xiang L."/>
            <person name="Li Y."/>
            <person name="Xu Z."/>
            <person name="Ji A."/>
            <person name="Wang L."/>
            <person name="Lu S."/>
            <person name="Hayward A."/>
            <person name="Sun W."/>
            <person name="Li X."/>
            <person name="Schwartz D.C."/>
            <person name="Wang Y."/>
            <person name="Chen S."/>
        </authorList>
    </citation>
    <scope>NUCLEOTIDE SEQUENCE [LARGE SCALE GENOMIC DNA]</scope>
    <source>
        <strain evidence="2 3">ZZ0214-1</strain>
    </source>
</reference>
<proteinExistence type="predicted"/>
<accession>A0A2G8RQ12</accession>
<feature type="signal peptide" evidence="1">
    <location>
        <begin position="1"/>
        <end position="23"/>
    </location>
</feature>
<organism evidence="2 3">
    <name type="scientific">Ganoderma sinense ZZ0214-1</name>
    <dbReference type="NCBI Taxonomy" id="1077348"/>
    <lineage>
        <taxon>Eukaryota</taxon>
        <taxon>Fungi</taxon>
        <taxon>Dikarya</taxon>
        <taxon>Basidiomycota</taxon>
        <taxon>Agaricomycotina</taxon>
        <taxon>Agaricomycetes</taxon>
        <taxon>Polyporales</taxon>
        <taxon>Polyporaceae</taxon>
        <taxon>Ganoderma</taxon>
    </lineage>
</organism>
<dbReference type="EMBL" id="AYKW01000068">
    <property type="protein sequence ID" value="PIL23592.1"/>
    <property type="molecule type" value="Genomic_DNA"/>
</dbReference>
<sequence>MQFSRNFSGLALFVLALAGVGMATPVAATGEDAPATASVEHGTGYLISHDAMMHWLATTDAELTYVGEPVNPLTPRSAQNTMVTYCNKRANNVCGGSCTVYNGGAACLDAPGTACLAATSNVAFCDRGGCGHSCNQLSSCGTHLDGGFCYTPGTKSILVPSA</sequence>
<evidence type="ECO:0000313" key="3">
    <source>
        <dbReference type="Proteomes" id="UP000230002"/>
    </source>
</evidence>
<feature type="chain" id="PRO_5013829479" description="Secreted protein" evidence="1">
    <location>
        <begin position="24"/>
        <end position="162"/>
    </location>
</feature>
<dbReference type="AlphaFoldDB" id="A0A2G8RQ12"/>
<name>A0A2G8RQ12_9APHY</name>
<keyword evidence="3" id="KW-1185">Reference proteome</keyword>
<gene>
    <name evidence="2" type="ORF">GSI_14905</name>
</gene>
<evidence type="ECO:0008006" key="4">
    <source>
        <dbReference type="Google" id="ProtNLM"/>
    </source>
</evidence>
<evidence type="ECO:0000313" key="2">
    <source>
        <dbReference type="EMBL" id="PIL23592.1"/>
    </source>
</evidence>
<evidence type="ECO:0000256" key="1">
    <source>
        <dbReference type="SAM" id="SignalP"/>
    </source>
</evidence>
<protein>
    <recommendedName>
        <fullName evidence="4">Secreted protein</fullName>
    </recommendedName>
</protein>
<comment type="caution">
    <text evidence="2">The sequence shown here is derived from an EMBL/GenBank/DDBJ whole genome shotgun (WGS) entry which is preliminary data.</text>
</comment>
<keyword evidence="1" id="KW-0732">Signal</keyword>
<dbReference type="Proteomes" id="UP000230002">
    <property type="component" value="Unassembled WGS sequence"/>
</dbReference>